<protein>
    <submittedName>
        <fullName evidence="2">PilZ domain-containing protein</fullName>
    </submittedName>
</protein>
<evidence type="ECO:0000313" key="3">
    <source>
        <dbReference type="Proteomes" id="UP000320913"/>
    </source>
</evidence>
<sequence>MTKSTKERRKAPRVIAKLAMQIAGVGEDESVLTTESINLSAGGLQFQSKVSLPALTRVALTLLLPPFGRRLRRGRVVQCVGVVVRSAEIEHPRQKRKFELACCFTDMSEEDRELIEQYVVWRSMRRVGASRGGEDEAPKRRSASR</sequence>
<evidence type="ECO:0000259" key="1">
    <source>
        <dbReference type="Pfam" id="PF07238"/>
    </source>
</evidence>
<dbReference type="Gene3D" id="2.40.10.220">
    <property type="entry name" value="predicted glycosyltransferase like domains"/>
    <property type="match status" value="1"/>
</dbReference>
<dbReference type="SUPFAM" id="SSF141371">
    <property type="entry name" value="PilZ domain-like"/>
    <property type="match status" value="1"/>
</dbReference>
<dbReference type="AlphaFoldDB" id="A0A538T779"/>
<reference evidence="2 3" key="1">
    <citation type="journal article" date="2019" name="Nat. Microbiol.">
        <title>Mediterranean grassland soil C-N compound turnover is dependent on rainfall and depth, and is mediated by genomically divergent microorganisms.</title>
        <authorList>
            <person name="Diamond S."/>
            <person name="Andeer P.F."/>
            <person name="Li Z."/>
            <person name="Crits-Christoph A."/>
            <person name="Burstein D."/>
            <person name="Anantharaman K."/>
            <person name="Lane K.R."/>
            <person name="Thomas B.C."/>
            <person name="Pan C."/>
            <person name="Northen T.R."/>
            <person name="Banfield J.F."/>
        </authorList>
    </citation>
    <scope>NUCLEOTIDE SEQUENCE [LARGE SCALE GENOMIC DNA]</scope>
    <source>
        <strain evidence="2">WS_5</strain>
    </source>
</reference>
<dbReference type="EMBL" id="VBOV01000100">
    <property type="protein sequence ID" value="TMQ59492.1"/>
    <property type="molecule type" value="Genomic_DNA"/>
</dbReference>
<dbReference type="Pfam" id="PF07238">
    <property type="entry name" value="PilZ"/>
    <property type="match status" value="1"/>
</dbReference>
<organism evidence="2 3">
    <name type="scientific">Eiseniibacteriota bacterium</name>
    <dbReference type="NCBI Taxonomy" id="2212470"/>
    <lineage>
        <taxon>Bacteria</taxon>
        <taxon>Candidatus Eiseniibacteriota</taxon>
    </lineage>
</organism>
<gene>
    <name evidence="2" type="ORF">E6K75_04065</name>
</gene>
<comment type="caution">
    <text evidence="2">The sequence shown here is derived from an EMBL/GenBank/DDBJ whole genome shotgun (WGS) entry which is preliminary data.</text>
</comment>
<feature type="domain" description="PilZ" evidence="1">
    <location>
        <begin position="7"/>
        <end position="119"/>
    </location>
</feature>
<proteinExistence type="predicted"/>
<evidence type="ECO:0000313" key="2">
    <source>
        <dbReference type="EMBL" id="TMQ59492.1"/>
    </source>
</evidence>
<name>A0A538T779_UNCEI</name>
<accession>A0A538T779</accession>
<dbReference type="Proteomes" id="UP000320913">
    <property type="component" value="Unassembled WGS sequence"/>
</dbReference>
<dbReference type="InterPro" id="IPR009875">
    <property type="entry name" value="PilZ_domain"/>
</dbReference>
<dbReference type="GO" id="GO:0035438">
    <property type="term" value="F:cyclic-di-GMP binding"/>
    <property type="evidence" value="ECO:0007669"/>
    <property type="project" value="InterPro"/>
</dbReference>